<reference evidence="2" key="1">
    <citation type="submission" date="2013-03" db="EMBL/GenBank/DDBJ databases">
        <title>The Genome Sequence of Anopheles epiroticus epiroticus2.</title>
        <authorList>
            <consortium name="The Broad Institute Genomics Platform"/>
            <person name="Neafsey D.E."/>
            <person name="Howell P."/>
            <person name="Walker B."/>
            <person name="Young S.K."/>
            <person name="Zeng Q."/>
            <person name="Gargeya S."/>
            <person name="Fitzgerald M."/>
            <person name="Haas B."/>
            <person name="Abouelleil A."/>
            <person name="Allen A.W."/>
            <person name="Alvarado L."/>
            <person name="Arachchi H.M."/>
            <person name="Berlin A.M."/>
            <person name="Chapman S.B."/>
            <person name="Gainer-Dewar J."/>
            <person name="Goldberg J."/>
            <person name="Griggs A."/>
            <person name="Gujja S."/>
            <person name="Hansen M."/>
            <person name="Howarth C."/>
            <person name="Imamovic A."/>
            <person name="Ireland A."/>
            <person name="Larimer J."/>
            <person name="McCowan C."/>
            <person name="Murphy C."/>
            <person name="Pearson M."/>
            <person name="Poon T.W."/>
            <person name="Priest M."/>
            <person name="Roberts A."/>
            <person name="Saif S."/>
            <person name="Shea T."/>
            <person name="Sisk P."/>
            <person name="Sykes S."/>
            <person name="Wortman J."/>
            <person name="Nusbaum C."/>
            <person name="Birren B."/>
        </authorList>
    </citation>
    <scope>NUCLEOTIDE SEQUENCE [LARGE SCALE GENOMIC DNA]</scope>
    <source>
        <strain evidence="2">Epiroticus2</strain>
    </source>
</reference>
<reference evidence="1" key="2">
    <citation type="submission" date="2020-05" db="UniProtKB">
        <authorList>
            <consortium name="EnsemblMetazoa"/>
        </authorList>
    </citation>
    <scope>IDENTIFICATION</scope>
    <source>
        <strain evidence="1">Epiroticus2</strain>
    </source>
</reference>
<proteinExistence type="predicted"/>
<evidence type="ECO:0000313" key="2">
    <source>
        <dbReference type="Proteomes" id="UP000075885"/>
    </source>
</evidence>
<dbReference type="Proteomes" id="UP000075885">
    <property type="component" value="Unassembled WGS sequence"/>
</dbReference>
<dbReference type="EnsemblMetazoa" id="AEPI011355-RA">
    <property type="protein sequence ID" value="AEPI011355-PA"/>
    <property type="gene ID" value="AEPI011355"/>
</dbReference>
<organism evidence="1 2">
    <name type="scientific">Anopheles epiroticus</name>
    <dbReference type="NCBI Taxonomy" id="199890"/>
    <lineage>
        <taxon>Eukaryota</taxon>
        <taxon>Metazoa</taxon>
        <taxon>Ecdysozoa</taxon>
        <taxon>Arthropoda</taxon>
        <taxon>Hexapoda</taxon>
        <taxon>Insecta</taxon>
        <taxon>Pterygota</taxon>
        <taxon>Neoptera</taxon>
        <taxon>Endopterygota</taxon>
        <taxon>Diptera</taxon>
        <taxon>Nematocera</taxon>
        <taxon>Culicoidea</taxon>
        <taxon>Culicidae</taxon>
        <taxon>Anophelinae</taxon>
        <taxon>Anopheles</taxon>
    </lineage>
</organism>
<dbReference type="AlphaFoldDB" id="A0A182PWL8"/>
<accession>A0A182PWL8</accession>
<name>A0A182PWL8_9DIPT</name>
<keyword evidence="2" id="KW-1185">Reference proteome</keyword>
<evidence type="ECO:0000313" key="1">
    <source>
        <dbReference type="EnsemblMetazoa" id="AEPI011355-PA"/>
    </source>
</evidence>
<protein>
    <submittedName>
        <fullName evidence="1">Uncharacterized protein</fullName>
    </submittedName>
</protein>
<sequence>MKSLTIPMWKEIREEFDRLSNQVYYEPRKRVAARPAPNNATSRSERTLLTATAHSNALNSATAVDPVPHSKNVARTSLKARYKTAAIKENSRIYIHPSKIFSLNTLATQFSPRPRMQCLDVARAQIMRGSSTPHFTKIQMRLLRGVNANTLVAYIL</sequence>
<dbReference type="VEuPathDB" id="VectorBase:AEPI011355"/>